<proteinExistence type="predicted"/>
<gene>
    <name evidence="1" type="ORF">LOKO_01300</name>
</gene>
<dbReference type="KEGG" id="hco:LOKO_01300"/>
<keyword evidence="2" id="KW-1185">Reference proteome</keyword>
<dbReference type="AlphaFoldDB" id="A0A109ULC9"/>
<dbReference type="Proteomes" id="UP000063387">
    <property type="component" value="Chromosome"/>
</dbReference>
<evidence type="ECO:0000313" key="2">
    <source>
        <dbReference type="Proteomes" id="UP000063387"/>
    </source>
</evidence>
<dbReference type="InterPro" id="IPR008792">
    <property type="entry name" value="PQQD"/>
</dbReference>
<dbReference type="Pfam" id="PF05402">
    <property type="entry name" value="PqqD"/>
    <property type="match status" value="1"/>
</dbReference>
<evidence type="ECO:0008006" key="3">
    <source>
        <dbReference type="Google" id="ProtNLM"/>
    </source>
</evidence>
<evidence type="ECO:0000313" key="1">
    <source>
        <dbReference type="EMBL" id="AMD00368.1"/>
    </source>
</evidence>
<dbReference type="PATRIC" id="fig|507626.3.peg.1284"/>
<reference evidence="1 2" key="1">
    <citation type="journal article" date="2016" name="Genome Announc.">
        <title>Draft Genome Sequence of 'Halomonas chromatireducens' Strain AGD 8-3, a Haloalkaliphilic Chromate- and Selenite-Reducing Gammaproteobacterium.</title>
        <authorList>
            <person name="Sharko F.S."/>
            <person name="Shapovalova A.A."/>
            <person name="Tsygankova S.V."/>
            <person name="Komova A.V."/>
            <person name="Boulygina E.S."/>
            <person name="Teslyuk A.B."/>
            <person name="Gotovtsev P.M."/>
            <person name="Namsaraev Z.B."/>
            <person name="Khijniak T.V."/>
            <person name="Nedoluzhko A.V."/>
            <person name="Vasilov R.G."/>
        </authorList>
    </citation>
    <scope>NUCLEOTIDE SEQUENCE [LARGE SCALE GENOMIC DNA]</scope>
    <source>
        <strain evidence="1 2">AGD 8-3</strain>
    </source>
</reference>
<organism evidence="1 2">
    <name type="scientific">Halomonas chromatireducens</name>
    <dbReference type="NCBI Taxonomy" id="507626"/>
    <lineage>
        <taxon>Bacteria</taxon>
        <taxon>Pseudomonadati</taxon>
        <taxon>Pseudomonadota</taxon>
        <taxon>Gammaproteobacteria</taxon>
        <taxon>Oceanospirillales</taxon>
        <taxon>Halomonadaceae</taxon>
        <taxon>Halomonas</taxon>
    </lineage>
</organism>
<protein>
    <recommendedName>
        <fullName evidence="3">Coenzyme PQQ synthesis protein D (PqqD)</fullName>
    </recommendedName>
</protein>
<accession>A0A109ULC9</accession>
<name>A0A109ULC9_9GAMM</name>
<sequence>MEQIVAGLIREHEGRRVPVILFTKNGEVQTWVVVDDCALSGVRFRQFMTSCEFRSVIFCPLFAPAGLCDAIQRAEPGVEACLNAVDLQDVAPERFGTAYPQWLEQRRSRVGEKGYWLGIPEPVAFAWCEPKSKYWDPEAGCYRASWSLVPPSFSLNRQHEAERIRMVVMAGKKKRTSLLVPGSGAIRSAPRVLWTEIDNAVALARFPSDPDAGASCFRLEGSAAEMWHCLLEHVNLDAAEAALLTRFDVDLPSLRHDLAAFVAELDKNGFLEVR</sequence>
<dbReference type="STRING" id="507626.LOKO_01300"/>
<reference evidence="1 2" key="2">
    <citation type="submission" date="2016-02" db="EMBL/GenBank/DDBJ databases">
        <authorList>
            <person name="Wen L."/>
            <person name="He K."/>
            <person name="Yang H."/>
        </authorList>
    </citation>
    <scope>NUCLEOTIDE SEQUENCE [LARGE SCALE GENOMIC DNA]</scope>
    <source>
        <strain evidence="1 2">AGD 8-3</strain>
    </source>
</reference>
<dbReference type="EMBL" id="CP014226">
    <property type="protein sequence ID" value="AMD00368.1"/>
    <property type="molecule type" value="Genomic_DNA"/>
</dbReference>